<keyword evidence="7 11" id="KW-0418">Kinase</keyword>
<reference evidence="11 12" key="1">
    <citation type="submission" date="2017-05" db="EMBL/GenBank/DDBJ databases">
        <title>Full genome sequence of Pseudorhodoplanes sinuspersici.</title>
        <authorList>
            <person name="Dastgheib S.M.M."/>
            <person name="Shavandi M."/>
            <person name="Tirandaz H."/>
        </authorList>
    </citation>
    <scope>NUCLEOTIDE SEQUENCE [LARGE SCALE GENOMIC DNA]</scope>
    <source>
        <strain evidence="11 12">RIPI110</strain>
    </source>
</reference>
<dbReference type="Proteomes" id="UP000194137">
    <property type="component" value="Chromosome"/>
</dbReference>
<feature type="transmembrane region" description="Helical" evidence="9">
    <location>
        <begin position="83"/>
        <end position="102"/>
    </location>
</feature>
<dbReference type="PANTHER" id="PTHR44936:SF10">
    <property type="entry name" value="SENSOR PROTEIN RSTB"/>
    <property type="match status" value="1"/>
</dbReference>
<dbReference type="GO" id="GO:0005524">
    <property type="term" value="F:ATP binding"/>
    <property type="evidence" value="ECO:0007669"/>
    <property type="project" value="UniProtKB-KW"/>
</dbReference>
<dbReference type="PANTHER" id="PTHR44936">
    <property type="entry name" value="SENSOR PROTEIN CREC"/>
    <property type="match status" value="1"/>
</dbReference>
<dbReference type="Pfam" id="PF00512">
    <property type="entry name" value="HisKA"/>
    <property type="match status" value="1"/>
</dbReference>
<dbReference type="Gene3D" id="3.30.565.10">
    <property type="entry name" value="Histidine kinase-like ATPase, C-terminal domain"/>
    <property type="match status" value="1"/>
</dbReference>
<dbReference type="NCBIfam" id="NF033792">
    <property type="entry name" value="ActS_PrrB_HisK"/>
    <property type="match status" value="1"/>
</dbReference>
<dbReference type="CDD" id="cd00082">
    <property type="entry name" value="HisKA"/>
    <property type="match status" value="1"/>
</dbReference>
<evidence type="ECO:0000256" key="3">
    <source>
        <dbReference type="ARBA" id="ARBA00012438"/>
    </source>
</evidence>
<keyword evidence="9" id="KW-0812">Transmembrane</keyword>
<accession>A0A1W6ZZJ2</accession>
<dbReference type="Pfam" id="PF02518">
    <property type="entry name" value="HATPase_c"/>
    <property type="match status" value="1"/>
</dbReference>
<feature type="transmembrane region" description="Helical" evidence="9">
    <location>
        <begin position="51"/>
        <end position="71"/>
    </location>
</feature>
<evidence type="ECO:0000256" key="6">
    <source>
        <dbReference type="ARBA" id="ARBA00022741"/>
    </source>
</evidence>
<proteinExistence type="predicted"/>
<feature type="transmembrane region" description="Helical" evidence="9">
    <location>
        <begin position="166"/>
        <end position="186"/>
    </location>
</feature>
<keyword evidence="12" id="KW-1185">Reference proteome</keyword>
<dbReference type="InterPro" id="IPR005467">
    <property type="entry name" value="His_kinase_dom"/>
</dbReference>
<feature type="transmembrane region" description="Helical" evidence="9">
    <location>
        <begin position="27"/>
        <end position="45"/>
    </location>
</feature>
<dbReference type="InterPro" id="IPR003594">
    <property type="entry name" value="HATPase_dom"/>
</dbReference>
<keyword evidence="5" id="KW-0808">Transferase</keyword>
<dbReference type="GO" id="GO:0005886">
    <property type="term" value="C:plasma membrane"/>
    <property type="evidence" value="ECO:0007669"/>
    <property type="project" value="UniProtKB-SubCell"/>
</dbReference>
<dbReference type="EMBL" id="CP021112">
    <property type="protein sequence ID" value="ARQ02792.1"/>
    <property type="molecule type" value="Genomic_DNA"/>
</dbReference>
<dbReference type="InterPro" id="IPR003661">
    <property type="entry name" value="HisK_dim/P_dom"/>
</dbReference>
<dbReference type="InterPro" id="IPR050980">
    <property type="entry name" value="2C_sensor_his_kinase"/>
</dbReference>
<sequence length="449" mass="49986">MSTRPTIDLDRLPMPRRNVRLDTLVRLRWLSVIGQTTAVLVVYLGLEFDFPIWPCLAVIALSAWLNIALRIRFQQARRLEPSRAAWLLAFDVAQLAVLMYLTGGLDNPFSFFFLGPVLLSATALPARLTIALGLFAIICVTLLIFFHEPLPWSEEYGPMPVLPDTYMLGVWFSIVLAIFFISVYAWQISEESRQFVNALAATELVLAREQHVTQLDGLAAAAAHALGTPLSTISVIARELEREIDPKSPHAEDVKLLREQAQRCRDILSKLNELQTEGAPFDQMPLRTLLQEVAEPHRHFGINVEVKIPATEPSPVAARNPAILYGLGNLVENAVDFARERVDITADWTADTVTVVIADDGPGFAPEVIGRIGEPYVRSRRLRRMYATGDTGMGLGFFIAKTLLERSGAKLTFVNRNFPERGAVVSIRWPRESFNFAAASELEQKAANA</sequence>
<evidence type="ECO:0000256" key="2">
    <source>
        <dbReference type="ARBA" id="ARBA00004651"/>
    </source>
</evidence>
<feature type="domain" description="Histidine kinase" evidence="10">
    <location>
        <begin position="221"/>
        <end position="433"/>
    </location>
</feature>
<keyword evidence="8" id="KW-0067">ATP-binding</keyword>
<name>A0A1W6ZZJ2_9HYPH</name>
<dbReference type="SMART" id="SM00387">
    <property type="entry name" value="HATPase_c"/>
    <property type="match status" value="1"/>
</dbReference>
<dbReference type="GO" id="GO:0000155">
    <property type="term" value="F:phosphorelay sensor kinase activity"/>
    <property type="evidence" value="ECO:0007669"/>
    <property type="project" value="InterPro"/>
</dbReference>
<dbReference type="InterPro" id="IPR036890">
    <property type="entry name" value="HATPase_C_sf"/>
</dbReference>
<comment type="catalytic activity">
    <reaction evidence="1">
        <text>ATP + protein L-histidine = ADP + protein N-phospho-L-histidine.</text>
        <dbReference type="EC" id="2.7.13.3"/>
    </reaction>
</comment>
<protein>
    <recommendedName>
        <fullName evidence="3">histidine kinase</fullName>
        <ecNumber evidence="3">2.7.13.3</ecNumber>
    </recommendedName>
</protein>
<dbReference type="Pfam" id="PF25323">
    <property type="entry name" value="6TM_PilS"/>
    <property type="match status" value="1"/>
</dbReference>
<dbReference type="InterPro" id="IPR047770">
    <property type="entry name" value="RegB"/>
</dbReference>
<dbReference type="InterPro" id="IPR036097">
    <property type="entry name" value="HisK_dim/P_sf"/>
</dbReference>
<evidence type="ECO:0000256" key="9">
    <source>
        <dbReference type="SAM" id="Phobius"/>
    </source>
</evidence>
<dbReference type="SUPFAM" id="SSF47384">
    <property type="entry name" value="Homodimeric domain of signal transducing histidine kinase"/>
    <property type="match status" value="1"/>
</dbReference>
<keyword evidence="9" id="KW-1133">Transmembrane helix</keyword>
<evidence type="ECO:0000313" key="12">
    <source>
        <dbReference type="Proteomes" id="UP000194137"/>
    </source>
</evidence>
<keyword evidence="9" id="KW-0472">Membrane</keyword>
<organism evidence="11 12">
    <name type="scientific">Pseudorhodoplanes sinuspersici</name>
    <dbReference type="NCBI Taxonomy" id="1235591"/>
    <lineage>
        <taxon>Bacteria</taxon>
        <taxon>Pseudomonadati</taxon>
        <taxon>Pseudomonadota</taxon>
        <taxon>Alphaproteobacteria</taxon>
        <taxon>Hyphomicrobiales</taxon>
        <taxon>Pseudorhodoplanes</taxon>
    </lineage>
</organism>
<dbReference type="PROSITE" id="PS50109">
    <property type="entry name" value="HIS_KIN"/>
    <property type="match status" value="1"/>
</dbReference>
<dbReference type="SMART" id="SM00388">
    <property type="entry name" value="HisKA"/>
    <property type="match status" value="1"/>
</dbReference>
<dbReference type="EC" id="2.7.13.3" evidence="3"/>
<comment type="subcellular location">
    <subcellularLocation>
        <location evidence="2">Cell membrane</location>
        <topology evidence="2">Multi-pass membrane protein</topology>
    </subcellularLocation>
</comment>
<dbReference type="KEGG" id="psin:CAK95_06320"/>
<keyword evidence="6" id="KW-0547">Nucleotide-binding</keyword>
<gene>
    <name evidence="11" type="ORF">CAK95_06320</name>
</gene>
<evidence type="ECO:0000256" key="5">
    <source>
        <dbReference type="ARBA" id="ARBA00022679"/>
    </source>
</evidence>
<evidence type="ECO:0000259" key="10">
    <source>
        <dbReference type="PROSITE" id="PS50109"/>
    </source>
</evidence>
<dbReference type="AlphaFoldDB" id="A0A1W6ZZJ2"/>
<evidence type="ECO:0000256" key="8">
    <source>
        <dbReference type="ARBA" id="ARBA00022840"/>
    </source>
</evidence>
<keyword evidence="4" id="KW-1003">Cell membrane</keyword>
<evidence type="ECO:0000256" key="1">
    <source>
        <dbReference type="ARBA" id="ARBA00000085"/>
    </source>
</evidence>
<evidence type="ECO:0000256" key="7">
    <source>
        <dbReference type="ARBA" id="ARBA00022777"/>
    </source>
</evidence>
<feature type="transmembrane region" description="Helical" evidence="9">
    <location>
        <begin position="129"/>
        <end position="146"/>
    </location>
</feature>
<dbReference type="SUPFAM" id="SSF55874">
    <property type="entry name" value="ATPase domain of HSP90 chaperone/DNA topoisomerase II/histidine kinase"/>
    <property type="match status" value="1"/>
</dbReference>
<dbReference type="STRING" id="1235591.CAK95_06320"/>
<evidence type="ECO:0000256" key="4">
    <source>
        <dbReference type="ARBA" id="ARBA00022475"/>
    </source>
</evidence>
<dbReference type="RefSeq" id="WP_245303646.1">
    <property type="nucleotide sequence ID" value="NZ_CP021112.1"/>
</dbReference>
<evidence type="ECO:0000313" key="11">
    <source>
        <dbReference type="EMBL" id="ARQ02792.1"/>
    </source>
</evidence>
<dbReference type="Gene3D" id="1.10.287.130">
    <property type="match status" value="1"/>
</dbReference>